<dbReference type="EMBL" id="JACSPP010000059">
    <property type="protein sequence ID" value="MBD8041599.1"/>
    <property type="molecule type" value="Genomic_DNA"/>
</dbReference>
<dbReference type="SUPFAM" id="SSF48230">
    <property type="entry name" value="Chondroitin AC/alginate lyase"/>
    <property type="match status" value="1"/>
</dbReference>
<feature type="signal peptide" evidence="2">
    <location>
        <begin position="1"/>
        <end position="21"/>
    </location>
</feature>
<keyword evidence="6" id="KW-1185">Reference proteome</keyword>
<feature type="domain" description="Heparinase II/III-like C-terminal" evidence="3">
    <location>
        <begin position="510"/>
        <end position="607"/>
    </location>
</feature>
<gene>
    <name evidence="5" type="ORF">H9625_14350</name>
</gene>
<dbReference type="RefSeq" id="WP_191765002.1">
    <property type="nucleotide sequence ID" value="NZ_JACSPP010000059.1"/>
</dbReference>
<feature type="chain" id="PRO_5045597255" evidence="2">
    <location>
        <begin position="22"/>
        <end position="913"/>
    </location>
</feature>
<comment type="caution">
    <text evidence="5">The sequence shown here is derived from an EMBL/GenBank/DDBJ whole genome shotgun (WGS) entry which is preliminary data.</text>
</comment>
<organism evidence="5 6">
    <name type="scientific">Phocaeicola intestinalis</name>
    <dbReference type="NCBI Taxonomy" id="2762212"/>
    <lineage>
        <taxon>Bacteria</taxon>
        <taxon>Pseudomonadati</taxon>
        <taxon>Bacteroidota</taxon>
        <taxon>Bacteroidia</taxon>
        <taxon>Bacteroidales</taxon>
        <taxon>Bacteroidaceae</taxon>
        <taxon>Phocaeicola</taxon>
    </lineage>
</organism>
<evidence type="ECO:0000256" key="1">
    <source>
        <dbReference type="ARBA" id="ARBA00004196"/>
    </source>
</evidence>
<reference evidence="5 6" key="1">
    <citation type="submission" date="2020-08" db="EMBL/GenBank/DDBJ databases">
        <title>A Genomic Blueprint of the Chicken Gut Microbiome.</title>
        <authorList>
            <person name="Gilroy R."/>
            <person name="Ravi A."/>
            <person name="Getino M."/>
            <person name="Pursley I."/>
            <person name="Horton D.L."/>
            <person name="Alikhan N.-F."/>
            <person name="Baker D."/>
            <person name="Gharbi K."/>
            <person name="Hall N."/>
            <person name="Watson M."/>
            <person name="Adriaenssens E.M."/>
            <person name="Foster-Nyarko E."/>
            <person name="Jarju S."/>
            <person name="Secka A."/>
            <person name="Antonio M."/>
            <person name="Oren A."/>
            <person name="Chaudhuri R."/>
            <person name="La Ragione R.M."/>
            <person name="Hildebrand F."/>
            <person name="Pallen M.J."/>
        </authorList>
    </citation>
    <scope>NUCLEOTIDE SEQUENCE [LARGE SCALE GENOMIC DNA]</scope>
    <source>
        <strain evidence="5 6">Sa1CVN1</strain>
    </source>
</reference>
<dbReference type="Pfam" id="PF07940">
    <property type="entry name" value="Hepar_II_III_C"/>
    <property type="match status" value="1"/>
</dbReference>
<evidence type="ECO:0000259" key="3">
    <source>
        <dbReference type="Pfam" id="PF07940"/>
    </source>
</evidence>
<dbReference type="Gene3D" id="1.50.10.100">
    <property type="entry name" value="Chondroitin AC/alginate lyase"/>
    <property type="match status" value="1"/>
</dbReference>
<evidence type="ECO:0000259" key="4">
    <source>
        <dbReference type="Pfam" id="PF26377"/>
    </source>
</evidence>
<dbReference type="Gene3D" id="2.70.98.70">
    <property type="match status" value="1"/>
</dbReference>
<dbReference type="InterPro" id="IPR058849">
    <property type="entry name" value="Ulvan_lyase_2nd"/>
</dbReference>
<dbReference type="Pfam" id="PF26377">
    <property type="entry name" value="Ulvan_lyase_2nd"/>
    <property type="match status" value="1"/>
</dbReference>
<evidence type="ECO:0000256" key="2">
    <source>
        <dbReference type="SAM" id="SignalP"/>
    </source>
</evidence>
<sequence length="913" mass="102526">MKTKIWIIVFFCISASLQVAGQVSGLPQGHPRFLTDAGGKEETLRLIEEETWAREVFDGLKRRTDTYAGREEGWLTSRLQMYWNTHATDVYIKGEVYDHAGGNRAPAPTVMFTGARSHATNYRRPKLEELEPYAEDPKGMYLANATLEGNPKEWVHIGKTGRMIESINREIMGIARDAAFLWWLTGEEPYGRMAASVFDTYMTGIYYRNVPVDLNNGHQQTLVGMTSFEVIHEDILNELVPLYDFLYDYLKQTRPEKMPVYAGAFKKWIENIIANGVPHNNWNLIQARYIMNVALILEDDAAYPDRKGRGYYIDYVINQSSLRQWSLKQLADYGFDSATGIWAECPGYSMNVVGDYVSFANLFDRNLQTDLTMQIPVIPKAVEALPQYLFPNRMLCGWGDTHPGALRTDVFRYLIQNAQQYGKKAEERKFTAMFRLFDTKAGEAGKSARMPVAVTSFFADKPLVLDKEVKAGKIDDYVTPTFYAPNVSWLVQRNGMDARNSLMASLNGSEGNHAHANGISLELYGKGYVLGPDAGIGKTLYQGLDYLEYYSQFPAHNTVCVDGISSYPVMKSNHAFRVRNLYPASGAKVGYQPVSYTNVYFREPESYADQTRLVSIVNTGDSTGYYVDVFRSRKIEGDDKMHDYFYHNLGQTLDLRASGGDTLAMQPTQELAFAGAHLYAYSYIYNQRCIETSKDVRADFTVRMPDGDDITMSMWMKGEQERKIFSALSPMTEGLSRIKQMPYVIADQPTLTFVARQRGEAWKRPFVSVFEPHTAKNAPSRIREVRFPEVSATGEGSHTGIQVIQTDGTADWILSSDKAEVRCTTEGISAQAVYALYRQKGGQGEMAFLGGGTLLEAGDIRIEAAEAADVLLVKEAGGWMYTASRPCTITMGGKELSLPSVQTKTKTSVLFSK</sequence>
<dbReference type="InterPro" id="IPR012480">
    <property type="entry name" value="Hepar_II_III_C"/>
</dbReference>
<feature type="domain" description="Endo-acting ulvan lyase 2nd" evidence="4">
    <location>
        <begin position="339"/>
        <end position="448"/>
    </location>
</feature>
<accession>A0ABR8YBL4</accession>
<evidence type="ECO:0000313" key="6">
    <source>
        <dbReference type="Proteomes" id="UP000620874"/>
    </source>
</evidence>
<comment type="subcellular location">
    <subcellularLocation>
        <location evidence="1">Cell envelope</location>
    </subcellularLocation>
</comment>
<name>A0ABR8YBL4_9BACT</name>
<proteinExistence type="predicted"/>
<dbReference type="InterPro" id="IPR008929">
    <property type="entry name" value="Chondroitin_lyas"/>
</dbReference>
<dbReference type="Proteomes" id="UP000620874">
    <property type="component" value="Unassembled WGS sequence"/>
</dbReference>
<keyword evidence="2" id="KW-0732">Signal</keyword>
<protein>
    <submittedName>
        <fullName evidence="5">Heparinase II/III family protein</fullName>
    </submittedName>
</protein>
<evidence type="ECO:0000313" key="5">
    <source>
        <dbReference type="EMBL" id="MBD8041599.1"/>
    </source>
</evidence>